<dbReference type="NCBIfam" id="TIGR03569">
    <property type="entry name" value="NeuB_NnaB"/>
    <property type="match status" value="1"/>
</dbReference>
<dbReference type="InterPro" id="IPR051690">
    <property type="entry name" value="PseI-like"/>
</dbReference>
<name>A0A9D1M637_9BACT</name>
<dbReference type="AlphaFoldDB" id="A0A9D1M637"/>
<evidence type="ECO:0000259" key="1">
    <source>
        <dbReference type="PROSITE" id="PS50844"/>
    </source>
</evidence>
<dbReference type="InterPro" id="IPR036732">
    <property type="entry name" value="AFP_Neu5c_C_sf"/>
</dbReference>
<dbReference type="InterPro" id="IPR013132">
    <property type="entry name" value="PseI/NeuA/B-like_N"/>
</dbReference>
<dbReference type="CDD" id="cd11615">
    <property type="entry name" value="SAF_NeuB_like"/>
    <property type="match status" value="1"/>
</dbReference>
<evidence type="ECO:0000313" key="3">
    <source>
        <dbReference type="Proteomes" id="UP000824112"/>
    </source>
</evidence>
<dbReference type="Pfam" id="PF03102">
    <property type="entry name" value="NeuB"/>
    <property type="match status" value="1"/>
</dbReference>
<organism evidence="2 3">
    <name type="scientific">Candidatus Gallibacteroides avistercoris</name>
    <dbReference type="NCBI Taxonomy" id="2840833"/>
    <lineage>
        <taxon>Bacteria</taxon>
        <taxon>Pseudomonadati</taxon>
        <taxon>Bacteroidota</taxon>
        <taxon>Bacteroidia</taxon>
        <taxon>Bacteroidales</taxon>
        <taxon>Bacteroidaceae</taxon>
        <taxon>Bacteroidaceae incertae sedis</taxon>
        <taxon>Candidatus Gallibacteroides</taxon>
    </lineage>
</organism>
<dbReference type="Proteomes" id="UP000824112">
    <property type="component" value="Unassembled WGS sequence"/>
</dbReference>
<dbReference type="PROSITE" id="PS50844">
    <property type="entry name" value="AFP_LIKE"/>
    <property type="match status" value="1"/>
</dbReference>
<reference evidence="2" key="1">
    <citation type="submission" date="2020-10" db="EMBL/GenBank/DDBJ databases">
        <authorList>
            <person name="Gilroy R."/>
        </authorList>
    </citation>
    <scope>NUCLEOTIDE SEQUENCE</scope>
    <source>
        <strain evidence="2">CHK158-818</strain>
    </source>
</reference>
<protein>
    <submittedName>
        <fullName evidence="2">N-acetylneuraminate synthase</fullName>
        <ecNumber evidence="2">2.5.1.56</ecNumber>
    </submittedName>
</protein>
<dbReference type="Gene3D" id="3.90.1210.10">
    <property type="entry name" value="Antifreeze-like/N-acetylneuraminic acid synthase C-terminal domain"/>
    <property type="match status" value="1"/>
</dbReference>
<dbReference type="SUPFAM" id="SSF51269">
    <property type="entry name" value="AFP III-like domain"/>
    <property type="match status" value="1"/>
</dbReference>
<gene>
    <name evidence="2" type="primary">neuB</name>
    <name evidence="2" type="ORF">IAB03_00215</name>
</gene>
<dbReference type="InterPro" id="IPR057736">
    <property type="entry name" value="SAF_PseI/NeuA/NeuB"/>
</dbReference>
<dbReference type="InterPro" id="IPR020007">
    <property type="entry name" value="NeuB/NeuA"/>
</dbReference>
<dbReference type="SUPFAM" id="SSF51569">
    <property type="entry name" value="Aldolase"/>
    <property type="match status" value="1"/>
</dbReference>
<dbReference type="InterPro" id="IPR013785">
    <property type="entry name" value="Aldolase_TIM"/>
</dbReference>
<evidence type="ECO:0000313" key="2">
    <source>
        <dbReference type="EMBL" id="HIU54213.1"/>
    </source>
</evidence>
<dbReference type="Gene3D" id="3.20.20.70">
    <property type="entry name" value="Aldolase class I"/>
    <property type="match status" value="1"/>
</dbReference>
<comment type="caution">
    <text evidence="2">The sequence shown here is derived from an EMBL/GenBank/DDBJ whole genome shotgun (WGS) entry which is preliminary data.</text>
</comment>
<sequence length="335" mass="36705">MKTIVIAEIGVNHNGDIAIARRLIDAAAEAKADYVKFQTFVPEKLASAAAPQAAYQRQNQPETTDENQLDMLRRLALSETDFYLLADYCASRGIGFLSSPFDQESIDLLLRLDIDTWKIPSGEITNYPYLVQIARSGKPIILSTGMSSLEEIGEALSVLTANGLTKEKITLLHCTTEYPAPYEDVHLHAMRRLGEIFGVKTGYSDHTEGTAIAVAAAALGACVIEKHFTLDRQMAGPDHKASIEPEELKQLVASIRAVEKALEGETKQPLAGEAENRAVARKSIVAATEIRQGELFTENNLTTKRPGIGISPMKWNEIIGTPANRDYKPDELITL</sequence>
<feature type="domain" description="AFP-like" evidence="1">
    <location>
        <begin position="283"/>
        <end position="335"/>
    </location>
</feature>
<dbReference type="InterPro" id="IPR006190">
    <property type="entry name" value="SAF_AFP_Neu5Ac"/>
</dbReference>
<dbReference type="EMBL" id="DVNA01000004">
    <property type="protein sequence ID" value="HIU54213.1"/>
    <property type="molecule type" value="Genomic_DNA"/>
</dbReference>
<dbReference type="GO" id="GO:0016051">
    <property type="term" value="P:carbohydrate biosynthetic process"/>
    <property type="evidence" value="ECO:0007669"/>
    <property type="project" value="InterPro"/>
</dbReference>
<reference evidence="2" key="2">
    <citation type="journal article" date="2021" name="PeerJ">
        <title>Extensive microbial diversity within the chicken gut microbiome revealed by metagenomics and culture.</title>
        <authorList>
            <person name="Gilroy R."/>
            <person name="Ravi A."/>
            <person name="Getino M."/>
            <person name="Pursley I."/>
            <person name="Horton D.L."/>
            <person name="Alikhan N.F."/>
            <person name="Baker D."/>
            <person name="Gharbi K."/>
            <person name="Hall N."/>
            <person name="Watson M."/>
            <person name="Adriaenssens E.M."/>
            <person name="Foster-Nyarko E."/>
            <person name="Jarju S."/>
            <person name="Secka A."/>
            <person name="Antonio M."/>
            <person name="Oren A."/>
            <person name="Chaudhuri R.R."/>
            <person name="La Ragione R."/>
            <person name="Hildebrand F."/>
            <person name="Pallen M.J."/>
        </authorList>
    </citation>
    <scope>NUCLEOTIDE SEQUENCE</scope>
    <source>
        <strain evidence="2">CHK158-818</strain>
    </source>
</reference>
<accession>A0A9D1M637</accession>
<dbReference type="EC" id="2.5.1.56" evidence="2"/>
<dbReference type="Pfam" id="PF08666">
    <property type="entry name" value="SAF"/>
    <property type="match status" value="1"/>
</dbReference>
<keyword evidence="2" id="KW-0808">Transferase</keyword>
<dbReference type="InterPro" id="IPR013974">
    <property type="entry name" value="SAF"/>
</dbReference>
<dbReference type="GO" id="GO:0050462">
    <property type="term" value="F:N-acetylneuraminate synthase activity"/>
    <property type="evidence" value="ECO:0007669"/>
    <property type="project" value="UniProtKB-EC"/>
</dbReference>
<dbReference type="PANTHER" id="PTHR42966">
    <property type="entry name" value="N-ACETYLNEURAMINATE SYNTHASE"/>
    <property type="match status" value="1"/>
</dbReference>
<dbReference type="GO" id="GO:0047444">
    <property type="term" value="F:N-acylneuraminate-9-phosphate synthase activity"/>
    <property type="evidence" value="ECO:0007669"/>
    <property type="project" value="TreeGrafter"/>
</dbReference>
<proteinExistence type="predicted"/>
<dbReference type="PANTHER" id="PTHR42966:SF1">
    <property type="entry name" value="SIALIC ACID SYNTHASE"/>
    <property type="match status" value="1"/>
</dbReference>